<organism evidence="1 2">
    <name type="scientific">Hexamita inflata</name>
    <dbReference type="NCBI Taxonomy" id="28002"/>
    <lineage>
        <taxon>Eukaryota</taxon>
        <taxon>Metamonada</taxon>
        <taxon>Diplomonadida</taxon>
        <taxon>Hexamitidae</taxon>
        <taxon>Hexamitinae</taxon>
        <taxon>Hexamita</taxon>
    </lineage>
</organism>
<name>A0ABP1GJ01_9EUKA</name>
<gene>
    <name evidence="1" type="ORF">HINF_LOCUS189</name>
</gene>
<sequence length="133" mass="14557">MKRYDFKKSKCSSGSLCSSQTLYQQRTYNCPNMNIGFNGRIPSGSSPVCTGSTVVSNCVCTISDWFSVGSCSTSSTVTFGGVKSVKEDVFSSSDQRCIGSYNCGAQQTIGLCQTYVLNKYFLWNDSTWECPCQ</sequence>
<evidence type="ECO:0000313" key="1">
    <source>
        <dbReference type="EMBL" id="CAL5970249.1"/>
    </source>
</evidence>
<protein>
    <submittedName>
        <fullName evidence="1">Hypothetical_protein</fullName>
    </submittedName>
</protein>
<accession>A0ABP1GJ01</accession>
<proteinExistence type="predicted"/>
<evidence type="ECO:0000313" key="2">
    <source>
        <dbReference type="Proteomes" id="UP001642409"/>
    </source>
</evidence>
<comment type="caution">
    <text evidence="1">The sequence shown here is derived from an EMBL/GenBank/DDBJ whole genome shotgun (WGS) entry which is preliminary data.</text>
</comment>
<dbReference type="EMBL" id="CAXDID020000001">
    <property type="protein sequence ID" value="CAL5970249.1"/>
    <property type="molecule type" value="Genomic_DNA"/>
</dbReference>
<reference evidence="1 2" key="1">
    <citation type="submission" date="2024-07" db="EMBL/GenBank/DDBJ databases">
        <authorList>
            <person name="Akdeniz Z."/>
        </authorList>
    </citation>
    <scope>NUCLEOTIDE SEQUENCE [LARGE SCALE GENOMIC DNA]</scope>
</reference>
<dbReference type="Proteomes" id="UP001642409">
    <property type="component" value="Unassembled WGS sequence"/>
</dbReference>
<keyword evidence="2" id="KW-1185">Reference proteome</keyword>